<dbReference type="EMBL" id="JACEFO010001301">
    <property type="protein sequence ID" value="KAF8741038.1"/>
    <property type="molecule type" value="Genomic_DNA"/>
</dbReference>
<sequence length="441" mass="48925">MAAAEVPVACVTAGAEHRRFPGIKRVQLLKNWQFYPLARDWVPYGKGSIPNGARTFPPVEEDAAVARHPPQSARRGRNVEVGTKRANSLPYPTLRRKPSTGGVRWNWRNLRLAPDDPVSLVRAAAVCPRDDNNYTFLARFVPATRFRPPRADLRHHRALDARHGRVLLVREPWHSRLEVWDPVTDDLHKLPDMTRLCYPTTSWNAAVVCAAHGACDHLDCHRGPFLVVLLDTGLEMHVFVYSSESGAWNRLTCGPPPSPICSVRMVSPALLGNALHFLTNTSILKYDLAAQSVSKIHLPRRFISDFIVLTTTEDGLGFAVVEKSTVYTGGVTFPKVTCTLGHWLMVTDGVEGQVLWTQNRSVALETLLNVDASSIKDGYIAFTHDVGCLFVGTDDAWFSIDVKSGQVREEDCGDGHTYGVVPYMSFYTPGIVLLSPTFANF</sequence>
<name>A0A835FDI3_9POAL</name>
<accession>A0A835FDI3</accession>
<comment type="caution">
    <text evidence="1">The sequence shown here is derived from an EMBL/GenBank/DDBJ whole genome shotgun (WGS) entry which is preliminary data.</text>
</comment>
<dbReference type="Proteomes" id="UP000636709">
    <property type="component" value="Unassembled WGS sequence"/>
</dbReference>
<proteinExistence type="predicted"/>
<dbReference type="PANTHER" id="PTHR32133:SF386">
    <property type="entry name" value="F-BOX DOMAIN-CONTAINING PROTEIN"/>
    <property type="match status" value="1"/>
</dbReference>
<dbReference type="PANTHER" id="PTHR32133">
    <property type="entry name" value="OS07G0120400 PROTEIN"/>
    <property type="match status" value="1"/>
</dbReference>
<dbReference type="OrthoDB" id="628792at2759"/>
<gene>
    <name evidence="1" type="ORF">HU200_013666</name>
</gene>
<reference evidence="1" key="1">
    <citation type="submission" date="2020-07" db="EMBL/GenBank/DDBJ databases">
        <title>Genome sequence and genetic diversity analysis of an under-domesticated orphan crop, white fonio (Digitaria exilis).</title>
        <authorList>
            <person name="Bennetzen J.L."/>
            <person name="Chen S."/>
            <person name="Ma X."/>
            <person name="Wang X."/>
            <person name="Yssel A.E.J."/>
            <person name="Chaluvadi S.R."/>
            <person name="Johnson M."/>
            <person name="Gangashetty P."/>
            <person name="Hamidou F."/>
            <person name="Sanogo M.D."/>
            <person name="Zwaenepoel A."/>
            <person name="Wallace J."/>
            <person name="Van De Peer Y."/>
            <person name="Van Deynze A."/>
        </authorList>
    </citation>
    <scope>NUCLEOTIDE SEQUENCE</scope>
    <source>
        <tissue evidence="1">Leaves</tissue>
    </source>
</reference>
<keyword evidence="2" id="KW-1185">Reference proteome</keyword>
<dbReference type="AlphaFoldDB" id="A0A835FDI3"/>
<evidence type="ECO:0000313" key="2">
    <source>
        <dbReference type="Proteomes" id="UP000636709"/>
    </source>
</evidence>
<evidence type="ECO:0000313" key="1">
    <source>
        <dbReference type="EMBL" id="KAF8741038.1"/>
    </source>
</evidence>
<protein>
    <submittedName>
        <fullName evidence="1">Uncharacterized protein</fullName>
    </submittedName>
</protein>
<organism evidence="1 2">
    <name type="scientific">Digitaria exilis</name>
    <dbReference type="NCBI Taxonomy" id="1010633"/>
    <lineage>
        <taxon>Eukaryota</taxon>
        <taxon>Viridiplantae</taxon>
        <taxon>Streptophyta</taxon>
        <taxon>Embryophyta</taxon>
        <taxon>Tracheophyta</taxon>
        <taxon>Spermatophyta</taxon>
        <taxon>Magnoliopsida</taxon>
        <taxon>Liliopsida</taxon>
        <taxon>Poales</taxon>
        <taxon>Poaceae</taxon>
        <taxon>PACMAD clade</taxon>
        <taxon>Panicoideae</taxon>
        <taxon>Panicodae</taxon>
        <taxon>Paniceae</taxon>
        <taxon>Anthephorinae</taxon>
        <taxon>Digitaria</taxon>
    </lineage>
</organism>